<dbReference type="EMBL" id="JASPKZ010009810">
    <property type="protein sequence ID" value="KAJ9576043.1"/>
    <property type="molecule type" value="Genomic_DNA"/>
</dbReference>
<feature type="non-terminal residue" evidence="2">
    <location>
        <position position="60"/>
    </location>
</feature>
<sequence length="60" mass="6706">CFSLMNEEPAVESERSRLNVDTGDNQQQGAILARHLSKSASDLSTTRRDDRDKEAERSAL</sequence>
<name>A0AAD8E3L8_DIPPU</name>
<reference evidence="2" key="1">
    <citation type="journal article" date="2023" name="IScience">
        <title>Live-bearing cockroach genome reveals convergent evolutionary mechanisms linked to viviparity in insects and beyond.</title>
        <authorList>
            <person name="Fouks B."/>
            <person name="Harrison M.C."/>
            <person name="Mikhailova A.A."/>
            <person name="Marchal E."/>
            <person name="English S."/>
            <person name="Carruthers M."/>
            <person name="Jennings E.C."/>
            <person name="Chiamaka E.L."/>
            <person name="Frigard R.A."/>
            <person name="Pippel M."/>
            <person name="Attardo G.M."/>
            <person name="Benoit J.B."/>
            <person name="Bornberg-Bauer E."/>
            <person name="Tobe S.S."/>
        </authorList>
    </citation>
    <scope>NUCLEOTIDE SEQUENCE</scope>
    <source>
        <strain evidence="2">Stay&amp;Tobe</strain>
    </source>
</reference>
<dbReference type="Proteomes" id="UP001233999">
    <property type="component" value="Unassembled WGS sequence"/>
</dbReference>
<evidence type="ECO:0000256" key="1">
    <source>
        <dbReference type="SAM" id="MobiDB-lite"/>
    </source>
</evidence>
<keyword evidence="3" id="KW-1185">Reference proteome</keyword>
<comment type="caution">
    <text evidence="2">The sequence shown here is derived from an EMBL/GenBank/DDBJ whole genome shotgun (WGS) entry which is preliminary data.</text>
</comment>
<gene>
    <name evidence="2" type="ORF">L9F63_007143</name>
</gene>
<proteinExistence type="predicted"/>
<reference evidence="2" key="2">
    <citation type="submission" date="2023-05" db="EMBL/GenBank/DDBJ databases">
        <authorList>
            <person name="Fouks B."/>
        </authorList>
    </citation>
    <scope>NUCLEOTIDE SEQUENCE</scope>
    <source>
        <strain evidence="2">Stay&amp;Tobe</strain>
        <tissue evidence="2">Testes</tissue>
    </source>
</reference>
<accession>A0AAD8E3L8</accession>
<evidence type="ECO:0000313" key="2">
    <source>
        <dbReference type="EMBL" id="KAJ9576043.1"/>
    </source>
</evidence>
<organism evidence="2 3">
    <name type="scientific">Diploptera punctata</name>
    <name type="common">Pacific beetle cockroach</name>
    <dbReference type="NCBI Taxonomy" id="6984"/>
    <lineage>
        <taxon>Eukaryota</taxon>
        <taxon>Metazoa</taxon>
        <taxon>Ecdysozoa</taxon>
        <taxon>Arthropoda</taxon>
        <taxon>Hexapoda</taxon>
        <taxon>Insecta</taxon>
        <taxon>Pterygota</taxon>
        <taxon>Neoptera</taxon>
        <taxon>Polyneoptera</taxon>
        <taxon>Dictyoptera</taxon>
        <taxon>Blattodea</taxon>
        <taxon>Blaberoidea</taxon>
        <taxon>Blaberidae</taxon>
        <taxon>Diplopterinae</taxon>
        <taxon>Diploptera</taxon>
    </lineage>
</organism>
<dbReference type="AlphaFoldDB" id="A0AAD8E3L8"/>
<feature type="non-terminal residue" evidence="2">
    <location>
        <position position="1"/>
    </location>
</feature>
<feature type="compositionally biased region" description="Basic and acidic residues" evidence="1">
    <location>
        <begin position="45"/>
        <end position="60"/>
    </location>
</feature>
<evidence type="ECO:0000313" key="3">
    <source>
        <dbReference type="Proteomes" id="UP001233999"/>
    </source>
</evidence>
<protein>
    <submittedName>
        <fullName evidence="2">Uncharacterized protein</fullName>
    </submittedName>
</protein>
<feature type="region of interest" description="Disordered" evidence="1">
    <location>
        <begin position="1"/>
        <end position="60"/>
    </location>
</feature>